<accession>A0A3P7KWF6</accession>
<dbReference type="AlphaFoldDB" id="A0A3P7KWF6"/>
<dbReference type="EMBL" id="UYRU01046027">
    <property type="protein sequence ID" value="VDN08914.1"/>
    <property type="molecule type" value="Genomic_DNA"/>
</dbReference>
<dbReference type="GO" id="GO:0005675">
    <property type="term" value="C:transcription factor TFIIH holo complex"/>
    <property type="evidence" value="ECO:0007669"/>
    <property type="project" value="TreeGrafter"/>
</dbReference>
<evidence type="ECO:0000259" key="1">
    <source>
        <dbReference type="Pfam" id="PF04056"/>
    </source>
</evidence>
<dbReference type="Pfam" id="PF04056">
    <property type="entry name" value="Ssl1"/>
    <property type="match status" value="1"/>
</dbReference>
<feature type="domain" description="Ssl1-like" evidence="1">
    <location>
        <begin position="73"/>
        <end position="133"/>
    </location>
</feature>
<gene>
    <name evidence="2" type="ORF">DILT_LOCUS4745</name>
</gene>
<dbReference type="InterPro" id="IPR007198">
    <property type="entry name" value="Ssl1-like"/>
</dbReference>
<evidence type="ECO:0000313" key="3">
    <source>
        <dbReference type="Proteomes" id="UP000281553"/>
    </source>
</evidence>
<sequence>MSQPPTKPNFRWETGYEKTWDAIKEDESGSLVTRLEQLVREAHSSLRQKRRHLARGNEAGHVRLGMMRHLFLIIDMSAAMLERDLRPSRILCTLRSAAKFVEDFFDQNPTSQLGIITTSDTKAKRITELSGEFLTKRTPIGT</sequence>
<dbReference type="InterPro" id="IPR036465">
    <property type="entry name" value="vWFA_dom_sf"/>
</dbReference>
<protein>
    <recommendedName>
        <fullName evidence="1">Ssl1-like domain-containing protein</fullName>
    </recommendedName>
</protein>
<proteinExistence type="predicted"/>
<organism evidence="2 3">
    <name type="scientific">Dibothriocephalus latus</name>
    <name type="common">Fish tapeworm</name>
    <name type="synonym">Diphyllobothrium latum</name>
    <dbReference type="NCBI Taxonomy" id="60516"/>
    <lineage>
        <taxon>Eukaryota</taxon>
        <taxon>Metazoa</taxon>
        <taxon>Spiralia</taxon>
        <taxon>Lophotrochozoa</taxon>
        <taxon>Platyhelminthes</taxon>
        <taxon>Cestoda</taxon>
        <taxon>Eucestoda</taxon>
        <taxon>Diphyllobothriidea</taxon>
        <taxon>Diphyllobothriidae</taxon>
        <taxon>Dibothriocephalus</taxon>
    </lineage>
</organism>
<name>A0A3P7KWF6_DIBLA</name>
<dbReference type="PANTHER" id="PTHR12695:SF2">
    <property type="entry name" value="GENERAL TRANSCRIPTION FACTOR IIH SUBUNIT 2-RELATED"/>
    <property type="match status" value="1"/>
</dbReference>
<dbReference type="Gene3D" id="3.40.50.410">
    <property type="entry name" value="von Willebrand factor, type A domain"/>
    <property type="match status" value="1"/>
</dbReference>
<keyword evidence="3" id="KW-1185">Reference proteome</keyword>
<dbReference type="GO" id="GO:0006357">
    <property type="term" value="P:regulation of transcription by RNA polymerase II"/>
    <property type="evidence" value="ECO:0007669"/>
    <property type="project" value="TreeGrafter"/>
</dbReference>
<dbReference type="OrthoDB" id="284275at2759"/>
<dbReference type="PANTHER" id="PTHR12695">
    <property type="entry name" value="GENERAL TRANSCRIPTION FACTOR IIH SUBUNIT 2"/>
    <property type="match status" value="1"/>
</dbReference>
<dbReference type="SUPFAM" id="SSF53300">
    <property type="entry name" value="vWA-like"/>
    <property type="match status" value="1"/>
</dbReference>
<dbReference type="GO" id="GO:0006289">
    <property type="term" value="P:nucleotide-excision repair"/>
    <property type="evidence" value="ECO:0007669"/>
    <property type="project" value="TreeGrafter"/>
</dbReference>
<reference evidence="2 3" key="1">
    <citation type="submission" date="2018-11" db="EMBL/GenBank/DDBJ databases">
        <authorList>
            <consortium name="Pathogen Informatics"/>
        </authorList>
    </citation>
    <scope>NUCLEOTIDE SEQUENCE [LARGE SCALE GENOMIC DNA]</scope>
</reference>
<evidence type="ECO:0000313" key="2">
    <source>
        <dbReference type="EMBL" id="VDN08914.1"/>
    </source>
</evidence>
<dbReference type="Proteomes" id="UP000281553">
    <property type="component" value="Unassembled WGS sequence"/>
</dbReference>